<protein>
    <submittedName>
        <fullName evidence="2">Uncharacterized protein</fullName>
    </submittedName>
</protein>
<accession>A0A0L8HMY9</accession>
<evidence type="ECO:0000256" key="1">
    <source>
        <dbReference type="SAM" id="SignalP"/>
    </source>
</evidence>
<sequence length="60" mass="6327">MKVTMLLLFAFLCLFTIVNNAYGAEVANSVKFPGAALAHDVPAHVPDTLPSDFVPGAAPR</sequence>
<keyword evidence="1" id="KW-0732">Signal</keyword>
<reference evidence="2" key="1">
    <citation type="submission" date="2015-07" db="EMBL/GenBank/DDBJ databases">
        <title>MeaNS - Measles Nucleotide Surveillance Program.</title>
        <authorList>
            <person name="Tran T."/>
            <person name="Druce J."/>
        </authorList>
    </citation>
    <scope>NUCLEOTIDE SEQUENCE</scope>
    <source>
        <strain evidence="2">UCB-OBI-ISO-001</strain>
        <tissue evidence="2">Gonad</tissue>
    </source>
</reference>
<feature type="signal peptide" evidence="1">
    <location>
        <begin position="1"/>
        <end position="23"/>
    </location>
</feature>
<gene>
    <name evidence="2" type="ORF">OCBIM_22010916mg</name>
</gene>
<proteinExistence type="predicted"/>
<dbReference type="AlphaFoldDB" id="A0A0L8HMY9"/>
<dbReference type="EMBL" id="KQ417725">
    <property type="protein sequence ID" value="KOF90572.1"/>
    <property type="molecule type" value="Genomic_DNA"/>
</dbReference>
<organism evidence="2">
    <name type="scientific">Octopus bimaculoides</name>
    <name type="common">California two-spotted octopus</name>
    <dbReference type="NCBI Taxonomy" id="37653"/>
    <lineage>
        <taxon>Eukaryota</taxon>
        <taxon>Metazoa</taxon>
        <taxon>Spiralia</taxon>
        <taxon>Lophotrochozoa</taxon>
        <taxon>Mollusca</taxon>
        <taxon>Cephalopoda</taxon>
        <taxon>Coleoidea</taxon>
        <taxon>Octopodiformes</taxon>
        <taxon>Octopoda</taxon>
        <taxon>Incirrata</taxon>
        <taxon>Octopodidae</taxon>
        <taxon>Octopus</taxon>
    </lineage>
</organism>
<evidence type="ECO:0000313" key="2">
    <source>
        <dbReference type="EMBL" id="KOF90572.1"/>
    </source>
</evidence>
<name>A0A0L8HMY9_OCTBM</name>
<feature type="chain" id="PRO_5005583800" evidence="1">
    <location>
        <begin position="24"/>
        <end position="60"/>
    </location>
</feature>